<dbReference type="Proteomes" id="UP000051660">
    <property type="component" value="Unassembled WGS sequence"/>
</dbReference>
<sequence>MRKQLLLSTGIICLMLAPAVSYGQSPGARGEEQKQMRPGDSGKGAASQERGQAAEQKAQRGREERDAGSRQTEERGRAAPSSERPATAADDSRRGRGDDAKSSDRAQDSRSGGRDAQTAREKDSKDSKGSAEMKRDADREKSRAESDKAKEGTSSAQKEREGTTTTQKETGRDQRDGSKNAAEQGKDTSKDANRPSTATDTTRTQPSTNAQTGQSQTGQTQTGQIQTSQQSNISVDKQTRISQTMTRERLAPPERNLNIAIRVGEPIPERVRVHRLPDTIVAIEPEYRGYDYFTTEEDIVIIEPRTHRIVSQIPRDASRIRAAGGASGTADTSGTSSSGSYTGTMAAAGGASPCRIMRRDTAGNVTELTPQTVGSAAAQQETISVTVRVPGGASTAPIALGAADGQIVVSGQSGADCMVTIEPQTR</sequence>
<dbReference type="AlphaFoldDB" id="A0A0R3MM30"/>
<dbReference type="InterPro" id="IPR009642">
    <property type="entry name" value="DUF1236"/>
</dbReference>
<evidence type="ECO:0000256" key="2">
    <source>
        <dbReference type="SAM" id="SignalP"/>
    </source>
</evidence>
<gene>
    <name evidence="3" type="ORF">CQ14_26475</name>
</gene>
<proteinExistence type="predicted"/>
<dbReference type="RefSeq" id="WP_057860280.1">
    <property type="nucleotide sequence ID" value="NZ_LLYB01000085.1"/>
</dbReference>
<evidence type="ECO:0008006" key="5">
    <source>
        <dbReference type="Google" id="ProtNLM"/>
    </source>
</evidence>
<dbReference type="OrthoDB" id="102964at2"/>
<feature type="chain" id="PRO_5006444287" description="DUF1236 domain-containing protein" evidence="2">
    <location>
        <begin position="24"/>
        <end position="426"/>
    </location>
</feature>
<feature type="compositionally biased region" description="Basic and acidic residues" evidence="1">
    <location>
        <begin position="57"/>
        <end position="77"/>
    </location>
</feature>
<dbReference type="Pfam" id="PF06823">
    <property type="entry name" value="DUF1236"/>
    <property type="match status" value="1"/>
</dbReference>
<dbReference type="EMBL" id="LLYB01000085">
    <property type="protein sequence ID" value="KRR20844.1"/>
    <property type="molecule type" value="Genomic_DNA"/>
</dbReference>
<organism evidence="3 4">
    <name type="scientific">Bradyrhizobium lablabi</name>
    <dbReference type="NCBI Taxonomy" id="722472"/>
    <lineage>
        <taxon>Bacteria</taxon>
        <taxon>Pseudomonadati</taxon>
        <taxon>Pseudomonadota</taxon>
        <taxon>Alphaproteobacteria</taxon>
        <taxon>Hyphomicrobiales</taxon>
        <taxon>Nitrobacteraceae</taxon>
        <taxon>Bradyrhizobium</taxon>
    </lineage>
</organism>
<accession>A0A0R3MM30</accession>
<feature type="compositionally biased region" description="Basic and acidic residues" evidence="1">
    <location>
        <begin position="90"/>
        <end position="162"/>
    </location>
</feature>
<dbReference type="Gene3D" id="3.10.450.160">
    <property type="entry name" value="inner membrane protein cigr"/>
    <property type="match status" value="1"/>
</dbReference>
<feature type="compositionally biased region" description="Polar residues" evidence="1">
    <location>
        <begin position="194"/>
        <end position="210"/>
    </location>
</feature>
<keyword evidence="2" id="KW-0732">Signal</keyword>
<feature type="region of interest" description="Disordered" evidence="1">
    <location>
        <begin position="23"/>
        <end position="251"/>
    </location>
</feature>
<evidence type="ECO:0000313" key="3">
    <source>
        <dbReference type="EMBL" id="KRR20844.1"/>
    </source>
</evidence>
<comment type="caution">
    <text evidence="3">The sequence shown here is derived from an EMBL/GenBank/DDBJ whole genome shotgun (WGS) entry which is preliminary data.</text>
</comment>
<evidence type="ECO:0000313" key="4">
    <source>
        <dbReference type="Proteomes" id="UP000051660"/>
    </source>
</evidence>
<reference evidence="3 4" key="1">
    <citation type="submission" date="2014-03" db="EMBL/GenBank/DDBJ databases">
        <title>Bradyrhizobium valentinum sp. nov., isolated from effective nodules of Lupinus mariae-josephae, a lupine endemic of basic-lime soils in Eastern Spain.</title>
        <authorList>
            <person name="Duran D."/>
            <person name="Rey L."/>
            <person name="Navarro A."/>
            <person name="Busquets A."/>
            <person name="Imperial J."/>
            <person name="Ruiz-Argueso T."/>
        </authorList>
    </citation>
    <scope>NUCLEOTIDE SEQUENCE [LARGE SCALE GENOMIC DNA]</scope>
    <source>
        <strain evidence="3 4">CCBAU 23086</strain>
    </source>
</reference>
<feature type="signal peptide" evidence="2">
    <location>
        <begin position="1"/>
        <end position="23"/>
    </location>
</feature>
<feature type="compositionally biased region" description="Basic and acidic residues" evidence="1">
    <location>
        <begin position="169"/>
        <end position="193"/>
    </location>
</feature>
<protein>
    <recommendedName>
        <fullName evidence="5">DUF1236 domain-containing protein</fullName>
    </recommendedName>
</protein>
<evidence type="ECO:0000256" key="1">
    <source>
        <dbReference type="SAM" id="MobiDB-lite"/>
    </source>
</evidence>
<feature type="compositionally biased region" description="Polar residues" evidence="1">
    <location>
        <begin position="232"/>
        <end position="245"/>
    </location>
</feature>
<feature type="compositionally biased region" description="Low complexity" evidence="1">
    <location>
        <begin position="211"/>
        <end position="231"/>
    </location>
</feature>
<name>A0A0R3MM30_9BRAD</name>
<feature type="region of interest" description="Disordered" evidence="1">
    <location>
        <begin position="320"/>
        <end position="341"/>
    </location>
</feature>